<dbReference type="PANTHER" id="PTHR22761">
    <property type="entry name" value="CHARGED MULTIVESICULAR BODY PROTEIN"/>
    <property type="match status" value="1"/>
</dbReference>
<dbReference type="Proteomes" id="UP001165289">
    <property type="component" value="Unassembled WGS sequence"/>
</dbReference>
<evidence type="ECO:0000256" key="2">
    <source>
        <dbReference type="ARBA" id="ARBA00006190"/>
    </source>
</evidence>
<evidence type="ECO:0000256" key="1">
    <source>
        <dbReference type="ARBA" id="ARBA00004177"/>
    </source>
</evidence>
<dbReference type="GO" id="GO:0006900">
    <property type="term" value="P:vesicle budding from membrane"/>
    <property type="evidence" value="ECO:0007669"/>
    <property type="project" value="TreeGrafter"/>
</dbReference>
<dbReference type="Gene3D" id="1.10.287.1060">
    <property type="entry name" value="ESAT-6-like"/>
    <property type="match status" value="1"/>
</dbReference>
<reference evidence="4 5" key="1">
    <citation type="journal article" date="2023" name="BMC Biol.">
        <title>The compact genome of the sponge Oopsacas minuta (Hexactinellida) is lacking key metazoan core genes.</title>
        <authorList>
            <person name="Santini S."/>
            <person name="Schenkelaars Q."/>
            <person name="Jourda C."/>
            <person name="Duchesne M."/>
            <person name="Belahbib H."/>
            <person name="Rocher C."/>
            <person name="Selva M."/>
            <person name="Riesgo A."/>
            <person name="Vervoort M."/>
            <person name="Leys S.P."/>
            <person name="Kodjabachian L."/>
            <person name="Le Bivic A."/>
            <person name="Borchiellini C."/>
            <person name="Claverie J.M."/>
            <person name="Renard E."/>
        </authorList>
    </citation>
    <scope>NUCLEOTIDE SEQUENCE [LARGE SCALE GENOMIC DNA]</scope>
    <source>
        <strain evidence="4">SPO-2</strain>
    </source>
</reference>
<dbReference type="Gene3D" id="6.10.250.1710">
    <property type="match status" value="1"/>
</dbReference>
<accession>A0AAV7JT24</accession>
<comment type="subcellular location">
    <subcellularLocation>
        <location evidence="1">Endosome</location>
    </subcellularLocation>
</comment>
<keyword evidence="3" id="KW-0967">Endosome</keyword>
<dbReference type="InterPro" id="IPR005024">
    <property type="entry name" value="Snf7_fam"/>
</dbReference>
<dbReference type="GO" id="GO:0005771">
    <property type="term" value="C:multivesicular body"/>
    <property type="evidence" value="ECO:0007669"/>
    <property type="project" value="TreeGrafter"/>
</dbReference>
<organism evidence="4 5">
    <name type="scientific">Oopsacas minuta</name>
    <dbReference type="NCBI Taxonomy" id="111878"/>
    <lineage>
        <taxon>Eukaryota</taxon>
        <taxon>Metazoa</taxon>
        <taxon>Porifera</taxon>
        <taxon>Hexactinellida</taxon>
        <taxon>Hexasterophora</taxon>
        <taxon>Lyssacinosida</taxon>
        <taxon>Leucopsacidae</taxon>
        <taxon>Oopsacas</taxon>
    </lineage>
</organism>
<dbReference type="EMBL" id="JAKMXF010000300">
    <property type="protein sequence ID" value="KAI6652019.1"/>
    <property type="molecule type" value="Genomic_DNA"/>
</dbReference>
<keyword evidence="5" id="KW-1185">Reference proteome</keyword>
<evidence type="ECO:0000313" key="4">
    <source>
        <dbReference type="EMBL" id="KAI6652019.1"/>
    </source>
</evidence>
<evidence type="ECO:0000256" key="3">
    <source>
        <dbReference type="ARBA" id="ARBA00022753"/>
    </source>
</evidence>
<proteinExistence type="inferred from homology"/>
<dbReference type="GO" id="GO:0000815">
    <property type="term" value="C:ESCRT III complex"/>
    <property type="evidence" value="ECO:0007669"/>
    <property type="project" value="TreeGrafter"/>
</dbReference>
<dbReference type="AlphaFoldDB" id="A0AAV7JT24"/>
<evidence type="ECO:0000313" key="5">
    <source>
        <dbReference type="Proteomes" id="UP001165289"/>
    </source>
</evidence>
<name>A0AAV7JT24_9METZ</name>
<gene>
    <name evidence="4" type="ORF">LOD99_4564</name>
</gene>
<dbReference type="PANTHER" id="PTHR22761:SF10">
    <property type="entry name" value="GH13992P"/>
    <property type="match status" value="1"/>
</dbReference>
<dbReference type="GO" id="GO:0009898">
    <property type="term" value="C:cytoplasmic side of plasma membrane"/>
    <property type="evidence" value="ECO:0007669"/>
    <property type="project" value="TreeGrafter"/>
</dbReference>
<comment type="caution">
    <text evidence="4">The sequence shown here is derived from an EMBL/GenBank/DDBJ whole genome shotgun (WGS) entry which is preliminary data.</text>
</comment>
<dbReference type="Pfam" id="PF03357">
    <property type="entry name" value="Snf7"/>
    <property type="match status" value="1"/>
</dbReference>
<dbReference type="GO" id="GO:0032511">
    <property type="term" value="P:late endosome to vacuole transport via multivesicular body sorting pathway"/>
    <property type="evidence" value="ECO:0007669"/>
    <property type="project" value="TreeGrafter"/>
</dbReference>
<sequence>MSKSLFKKKKKEDLSPETALTKMRETQLMLEKKSVFIESQIEKQTQIARKNASTNKKVAIEALKRKKRLEKQLQQVDGTLSTVEFQRENLENVSINTEVLQNMSTAAKTLKETHKKLDVENVQDLICDIEEQQQIASEISETLATGFGVQQDEDDDDLLAELEELTNEKLGIEDFPAVPDQPLPIVKGTKEKISKDKDLANLEAWAT</sequence>
<comment type="similarity">
    <text evidence="2">Belongs to the SNF7 family.</text>
</comment>
<protein>
    <submittedName>
        <fullName evidence="4">Charged multivesicular body protein 4b</fullName>
    </submittedName>
</protein>